<dbReference type="PANTHER" id="PTHR10579:SF43">
    <property type="entry name" value="ZINC FINGER (C3HC4-TYPE RING FINGER) FAMILY PROTEIN"/>
    <property type="match status" value="1"/>
</dbReference>
<name>A0A6N7PPU8_9BACT</name>
<evidence type="ECO:0000259" key="2">
    <source>
        <dbReference type="PROSITE" id="PS50234"/>
    </source>
</evidence>
<evidence type="ECO:0000313" key="3">
    <source>
        <dbReference type="EMBL" id="MRG93969.1"/>
    </source>
</evidence>
<evidence type="ECO:0000259" key="1">
    <source>
        <dbReference type="PROSITE" id="PS50006"/>
    </source>
</evidence>
<dbReference type="InterPro" id="IPR002035">
    <property type="entry name" value="VWF_A"/>
</dbReference>
<sequence>MPGPALDLSLALDVRSVAPGAPQRAHLVVEVSAALPEDERHERPPLALVFAIDVSASMWGQPMEQVVRSIERMVELLEPTDRVGIVSFSEGAEVVAELERLDAAARRRLAGSLRRIDPEGGTDMESGLRVSKSALGPRAADERRGILLLSDGDPTLGDRRPEALAEIAASFRGDAAVSTLGYGEEHNEDILRRIAVAGGGQYYYVRDPSLCATELALAVGATGDAVAEGVSVDLSPERGVDIIRIAGDVRVRKTMGAARVEMPDLQPGERASLVIELVLEPGASVSGAFDVVRARLAHRRPGASEVHTTERTIGVDVAPGAPQRDPVARARVLVALAEEARTAARVLADQGSFEQAASLLRRAVDGMRAEADLMGFGAQDAQGAPEALASIEAEDGTPLGETIAQLAEEADVLAKKPNPAAYRLFRKAQAGRAAAASRRAGASQAGPLSRRAMATIAGNLPRARLLVVQGKGPKDGYRLEGTTITVGQTNHAQIRLEGKDVSREHCSIVGQDGRFYLTDLGGGSGTYVNGKRLTAPKALAPGDVIGVGDCELRYEEER</sequence>
<dbReference type="SUPFAM" id="SSF49879">
    <property type="entry name" value="SMAD/FHA domain"/>
    <property type="match status" value="1"/>
</dbReference>
<dbReference type="Pfam" id="PF00498">
    <property type="entry name" value="FHA"/>
    <property type="match status" value="1"/>
</dbReference>
<dbReference type="InterPro" id="IPR008984">
    <property type="entry name" value="SMAD_FHA_dom_sf"/>
</dbReference>
<protein>
    <submittedName>
        <fullName evidence="3">VWA domain-containing protein</fullName>
    </submittedName>
</protein>
<dbReference type="Pfam" id="PF00092">
    <property type="entry name" value="VWA"/>
    <property type="match status" value="1"/>
</dbReference>
<reference evidence="3 4" key="1">
    <citation type="submission" date="2019-10" db="EMBL/GenBank/DDBJ databases">
        <title>A soil myxobacterium in the family Polyangiaceae.</title>
        <authorList>
            <person name="Li Y."/>
            <person name="Wang J."/>
        </authorList>
    </citation>
    <scope>NUCLEOTIDE SEQUENCE [LARGE SCALE GENOMIC DNA]</scope>
    <source>
        <strain evidence="3 4">DSM 14734</strain>
    </source>
</reference>
<dbReference type="PROSITE" id="PS50234">
    <property type="entry name" value="VWFA"/>
    <property type="match status" value="1"/>
</dbReference>
<evidence type="ECO:0000313" key="4">
    <source>
        <dbReference type="Proteomes" id="UP000440224"/>
    </source>
</evidence>
<dbReference type="PANTHER" id="PTHR10579">
    <property type="entry name" value="CALCIUM-ACTIVATED CHLORIDE CHANNEL REGULATOR"/>
    <property type="match status" value="1"/>
</dbReference>
<dbReference type="SMART" id="SM00327">
    <property type="entry name" value="VWA"/>
    <property type="match status" value="1"/>
</dbReference>
<gene>
    <name evidence="3" type="ORF">GF068_18905</name>
</gene>
<organism evidence="3 4">
    <name type="scientific">Polyangium spumosum</name>
    <dbReference type="NCBI Taxonomy" id="889282"/>
    <lineage>
        <taxon>Bacteria</taxon>
        <taxon>Pseudomonadati</taxon>
        <taxon>Myxococcota</taxon>
        <taxon>Polyangia</taxon>
        <taxon>Polyangiales</taxon>
        <taxon>Polyangiaceae</taxon>
        <taxon>Polyangium</taxon>
    </lineage>
</organism>
<dbReference type="PROSITE" id="PS50006">
    <property type="entry name" value="FHA_DOMAIN"/>
    <property type="match status" value="1"/>
</dbReference>
<dbReference type="SUPFAM" id="SSF53300">
    <property type="entry name" value="vWA-like"/>
    <property type="match status" value="1"/>
</dbReference>
<dbReference type="Gene3D" id="2.60.200.20">
    <property type="match status" value="1"/>
</dbReference>
<dbReference type="CDD" id="cd00060">
    <property type="entry name" value="FHA"/>
    <property type="match status" value="1"/>
</dbReference>
<proteinExistence type="predicted"/>
<dbReference type="InterPro" id="IPR051266">
    <property type="entry name" value="CLCR"/>
</dbReference>
<dbReference type="EMBL" id="WJIE01000005">
    <property type="protein sequence ID" value="MRG93969.1"/>
    <property type="molecule type" value="Genomic_DNA"/>
</dbReference>
<keyword evidence="4" id="KW-1185">Reference proteome</keyword>
<dbReference type="Gene3D" id="3.40.50.410">
    <property type="entry name" value="von Willebrand factor, type A domain"/>
    <property type="match status" value="1"/>
</dbReference>
<dbReference type="InterPro" id="IPR000253">
    <property type="entry name" value="FHA_dom"/>
</dbReference>
<feature type="domain" description="VWFA" evidence="2">
    <location>
        <begin position="47"/>
        <end position="219"/>
    </location>
</feature>
<accession>A0A6N7PPU8</accession>
<comment type="caution">
    <text evidence="3">The sequence shown here is derived from an EMBL/GenBank/DDBJ whole genome shotgun (WGS) entry which is preliminary data.</text>
</comment>
<dbReference type="OrthoDB" id="5482337at2"/>
<dbReference type="AlphaFoldDB" id="A0A6N7PPU8"/>
<dbReference type="Proteomes" id="UP000440224">
    <property type="component" value="Unassembled WGS sequence"/>
</dbReference>
<feature type="domain" description="FHA" evidence="1">
    <location>
        <begin position="484"/>
        <end position="533"/>
    </location>
</feature>
<dbReference type="RefSeq" id="WP_153820807.1">
    <property type="nucleotide sequence ID" value="NZ_WJIE01000005.1"/>
</dbReference>
<dbReference type="SMART" id="SM00240">
    <property type="entry name" value="FHA"/>
    <property type="match status" value="1"/>
</dbReference>
<dbReference type="InterPro" id="IPR036465">
    <property type="entry name" value="vWFA_dom_sf"/>
</dbReference>